<name>A0A9X2U2Q0_9BACT</name>
<keyword evidence="1" id="KW-0175">Coiled coil</keyword>
<protein>
    <submittedName>
        <fullName evidence="3">Uncharacterized protein</fullName>
    </submittedName>
</protein>
<evidence type="ECO:0000313" key="4">
    <source>
        <dbReference type="Proteomes" id="UP001155034"/>
    </source>
</evidence>
<feature type="region of interest" description="Disordered" evidence="2">
    <location>
        <begin position="65"/>
        <end position="101"/>
    </location>
</feature>
<dbReference type="Proteomes" id="UP001155034">
    <property type="component" value="Unassembled WGS sequence"/>
</dbReference>
<organism evidence="3 4">
    <name type="scientific">Salinibacter ruber</name>
    <dbReference type="NCBI Taxonomy" id="146919"/>
    <lineage>
        <taxon>Bacteria</taxon>
        <taxon>Pseudomonadati</taxon>
        <taxon>Rhodothermota</taxon>
        <taxon>Rhodothermia</taxon>
        <taxon>Rhodothermales</taxon>
        <taxon>Salinibacteraceae</taxon>
        <taxon>Salinibacter</taxon>
    </lineage>
</organism>
<gene>
    <name evidence="3" type="ORF">GGP82_002411</name>
</gene>
<dbReference type="RefSeq" id="WP_259220985.1">
    <property type="nucleotide sequence ID" value="NZ_JANTYZ010000007.1"/>
</dbReference>
<proteinExistence type="predicted"/>
<sequence>MSSQERQKDLKRQIAALRRELSDLKAKVERMESDLVPVRKLASQENSLPDSYTGFKRWMERHGIPLRTKTGHPKPKGSKEASYVSLKEVRAEEADTTRAVR</sequence>
<feature type="coiled-coil region" evidence="1">
    <location>
        <begin position="7"/>
        <end position="34"/>
    </location>
</feature>
<comment type="caution">
    <text evidence="3">The sequence shown here is derived from an EMBL/GenBank/DDBJ whole genome shotgun (WGS) entry which is preliminary data.</text>
</comment>
<evidence type="ECO:0000313" key="3">
    <source>
        <dbReference type="EMBL" id="MCS3865847.1"/>
    </source>
</evidence>
<feature type="compositionally biased region" description="Basic and acidic residues" evidence="2">
    <location>
        <begin position="87"/>
        <end position="101"/>
    </location>
</feature>
<accession>A0A9X2U2Q0</accession>
<dbReference type="EMBL" id="JANTYZ010000007">
    <property type="protein sequence ID" value="MCS3865847.1"/>
    <property type="molecule type" value="Genomic_DNA"/>
</dbReference>
<evidence type="ECO:0000256" key="1">
    <source>
        <dbReference type="SAM" id="Coils"/>
    </source>
</evidence>
<evidence type="ECO:0000256" key="2">
    <source>
        <dbReference type="SAM" id="MobiDB-lite"/>
    </source>
</evidence>
<dbReference type="AlphaFoldDB" id="A0A9X2U2Q0"/>
<reference evidence="3" key="1">
    <citation type="submission" date="2022-08" db="EMBL/GenBank/DDBJ databases">
        <title>Genomic Encyclopedia of Type Strains, Phase V (KMG-V): Genome sequencing to study the core and pangenomes of soil and plant-associated prokaryotes.</title>
        <authorList>
            <person name="Whitman W."/>
        </authorList>
    </citation>
    <scope>NUCLEOTIDE SEQUENCE</scope>
    <source>
        <strain evidence="3">SP2016B</strain>
    </source>
</reference>